<dbReference type="RefSeq" id="XP_013421030.1">
    <property type="nucleotide sequence ID" value="XM_013565576.2"/>
</dbReference>
<dbReference type="InterPro" id="IPR000195">
    <property type="entry name" value="Rab-GAP-TBC_dom"/>
</dbReference>
<feature type="domain" description="Rab-GAP TBC" evidence="2">
    <location>
        <begin position="88"/>
        <end position="318"/>
    </location>
</feature>
<evidence type="ECO:0000313" key="3">
    <source>
        <dbReference type="Proteomes" id="UP000085678"/>
    </source>
</evidence>
<organism evidence="3 4">
    <name type="scientific">Lingula anatina</name>
    <name type="common">Brachiopod</name>
    <name type="synonym">Lingula unguis</name>
    <dbReference type="NCBI Taxonomy" id="7574"/>
    <lineage>
        <taxon>Eukaryota</taxon>
        <taxon>Metazoa</taxon>
        <taxon>Spiralia</taxon>
        <taxon>Lophotrochozoa</taxon>
        <taxon>Brachiopoda</taxon>
        <taxon>Linguliformea</taxon>
        <taxon>Lingulata</taxon>
        <taxon>Lingulida</taxon>
        <taxon>Linguloidea</taxon>
        <taxon>Lingulidae</taxon>
        <taxon>Lingula</taxon>
    </lineage>
</organism>
<dbReference type="GO" id="GO:0031267">
    <property type="term" value="F:small GTPase binding"/>
    <property type="evidence" value="ECO:0007669"/>
    <property type="project" value="TreeGrafter"/>
</dbReference>
<dbReference type="PANTHER" id="PTHR47219:SF9">
    <property type="entry name" value="GTPASE ACTIVATING PROTEIN AND CENTROSOME-ASSOCIATED, ISOFORM B"/>
    <property type="match status" value="1"/>
</dbReference>
<sequence>MHSGDQSISYSQLREKWLESVEGFDSYGFAVFAQNSGNKSSRCNTYQKHPLERCVDEDGKWEELMKNWDHLKADRKFAKLRSMLSKGGVPDPHRSWLWQTLLEMDSLKTTSKFCYKSSVAAIREQLVDLGISEYGNKKVLHALGELEDEDNDQIVAGGGIDIHIVRQIFLDLSRTYPTHKMFMENTPLAKETKGSLFRVLASYVRYNPAVGYCQGMSFISGLLLMHMQEQDAFWCTVALFERQKYLMGFFDSHLKKVQSHASVFKKLLKDRLPSLSQLLDSKDLDPLLYITPWFMGLFTSLPSWDTVLGIWDRLMLEGVGAIFAAALTIMKLCEADLVEAEEFCHMVQLLLHLPPEKSRYEVFMPVFWDTRVEKWELDSLLEVVHEEAHKPSSARKRRVLSSRENTPDQNRKRHRQDEPISVFQRFKNIFTPAQSASGNRTATRGTLSSRPQHKPQLVPGDRRKSGYSKGRSGQQGGRLLTPGTPRRSMSSNQSFRNAQRSSAKASPGVRKVLQKKGTPVTSIGNRLHQLSVQFSADQEAIEIRSPMGRVMSEQYVRRSPRIAKQKALVGVNTPSSMTPRYVRCSAKVQHAFKAFNTPVPLRKSQERKVTPQLNSAPVTSPEVELQPINGDKLLLTAE</sequence>
<dbReference type="GeneID" id="106181248"/>
<dbReference type="STRING" id="7574.A0A1S3KEH3"/>
<proteinExistence type="predicted"/>
<dbReference type="OMA" id="CRTHEYR"/>
<feature type="compositionally biased region" description="Basic and acidic residues" evidence="1">
    <location>
        <begin position="405"/>
        <end position="418"/>
    </location>
</feature>
<dbReference type="SUPFAM" id="SSF47923">
    <property type="entry name" value="Ypt/Rab-GAP domain of gyp1p"/>
    <property type="match status" value="2"/>
</dbReference>
<dbReference type="Proteomes" id="UP000085678">
    <property type="component" value="Unplaced"/>
</dbReference>
<feature type="compositionally biased region" description="Polar residues" evidence="1">
    <location>
        <begin position="431"/>
        <end position="450"/>
    </location>
</feature>
<dbReference type="KEGG" id="lak:106181248"/>
<dbReference type="FunFam" id="1.10.8.270:FF:000016">
    <property type="entry name" value="TBC1 domain family member 2A"/>
    <property type="match status" value="1"/>
</dbReference>
<feature type="region of interest" description="Disordered" evidence="1">
    <location>
        <begin position="431"/>
        <end position="517"/>
    </location>
</feature>
<dbReference type="InterPro" id="IPR035969">
    <property type="entry name" value="Rab-GAP_TBC_sf"/>
</dbReference>
<evidence type="ECO:0000313" key="4">
    <source>
        <dbReference type="RefSeq" id="XP_013421030.1"/>
    </source>
</evidence>
<dbReference type="PROSITE" id="PS50086">
    <property type="entry name" value="TBC_RABGAP"/>
    <property type="match status" value="1"/>
</dbReference>
<dbReference type="OrthoDB" id="294251at2759"/>
<keyword evidence="3" id="KW-1185">Reference proteome</keyword>
<reference evidence="4" key="1">
    <citation type="submission" date="2025-08" db="UniProtKB">
        <authorList>
            <consortium name="RefSeq"/>
        </authorList>
    </citation>
    <scope>IDENTIFICATION</scope>
    <source>
        <tissue evidence="4">Gonads</tissue>
    </source>
</reference>
<dbReference type="Pfam" id="PF00566">
    <property type="entry name" value="RabGAP-TBC"/>
    <property type="match status" value="1"/>
</dbReference>
<dbReference type="InParanoid" id="A0A1S3KEH3"/>
<dbReference type="Gene3D" id="1.10.472.80">
    <property type="entry name" value="Ypt/Rab-GAP domain of gyp1p, domain 3"/>
    <property type="match status" value="1"/>
</dbReference>
<feature type="region of interest" description="Disordered" evidence="1">
    <location>
        <begin position="601"/>
        <end position="624"/>
    </location>
</feature>
<feature type="region of interest" description="Disordered" evidence="1">
    <location>
        <begin position="392"/>
        <end position="418"/>
    </location>
</feature>
<name>A0A1S3KEH3_LINAN</name>
<dbReference type="PANTHER" id="PTHR47219">
    <property type="entry name" value="RAB GTPASE-ACTIVATING PROTEIN 1-LIKE"/>
    <property type="match status" value="1"/>
</dbReference>
<evidence type="ECO:0000259" key="2">
    <source>
        <dbReference type="PROSITE" id="PS50086"/>
    </source>
</evidence>
<evidence type="ECO:0000256" key="1">
    <source>
        <dbReference type="SAM" id="MobiDB-lite"/>
    </source>
</evidence>
<dbReference type="SMART" id="SM00164">
    <property type="entry name" value="TBC"/>
    <property type="match status" value="1"/>
</dbReference>
<gene>
    <name evidence="4" type="primary">LOC106181248</name>
</gene>
<protein>
    <submittedName>
        <fullName evidence="4">TBC1 domain family member 10B-like</fullName>
    </submittedName>
</protein>
<dbReference type="Gene3D" id="1.10.8.270">
    <property type="entry name" value="putative rabgap domain of human tbc1 domain family member 14 like domains"/>
    <property type="match status" value="1"/>
</dbReference>
<accession>A0A1S3KEH3</accession>
<dbReference type="InterPro" id="IPR050302">
    <property type="entry name" value="Rab_GAP_TBC_domain"/>
</dbReference>
<feature type="compositionally biased region" description="Polar residues" evidence="1">
    <location>
        <begin position="487"/>
        <end position="504"/>
    </location>
</feature>
<dbReference type="GO" id="GO:0005096">
    <property type="term" value="F:GTPase activator activity"/>
    <property type="evidence" value="ECO:0007669"/>
    <property type="project" value="TreeGrafter"/>
</dbReference>
<dbReference type="AlphaFoldDB" id="A0A1S3KEH3"/>